<reference evidence="2" key="1">
    <citation type="submission" date="2021-06" db="EMBL/GenBank/DDBJ databases">
        <authorList>
            <person name="Hodson N. C."/>
            <person name="Mongue J. A."/>
            <person name="Jaron S. K."/>
        </authorList>
    </citation>
    <scope>NUCLEOTIDE SEQUENCE</scope>
</reference>
<protein>
    <submittedName>
        <fullName evidence="2">Uncharacterized protein</fullName>
    </submittedName>
</protein>
<gene>
    <name evidence="2" type="ORF">AFUS01_LOCUS2806</name>
</gene>
<proteinExistence type="predicted"/>
<dbReference type="EMBL" id="CAJVCH010016316">
    <property type="protein sequence ID" value="CAG7681489.1"/>
    <property type="molecule type" value="Genomic_DNA"/>
</dbReference>
<comment type="caution">
    <text evidence="2">The sequence shown here is derived from an EMBL/GenBank/DDBJ whole genome shotgun (WGS) entry which is preliminary data.</text>
</comment>
<dbReference type="AlphaFoldDB" id="A0A8J2J4I2"/>
<dbReference type="Proteomes" id="UP000708208">
    <property type="component" value="Unassembled WGS sequence"/>
</dbReference>
<sequence length="130" mass="14330">MLADIHRTNHRLHGPFFVANKVARDFVNLKKNFWTTVEDCVRRKIAAEIWTDNGKLDCREPVYDSGESGNAVGTTEDGTKRVDSSGTTKAVADIVVEEGRSSDSAGSNTEEEVCVIFHCISYFGTSCILL</sequence>
<evidence type="ECO:0000313" key="2">
    <source>
        <dbReference type="EMBL" id="CAG7681489.1"/>
    </source>
</evidence>
<name>A0A8J2J4I2_9HEXA</name>
<feature type="region of interest" description="Disordered" evidence="1">
    <location>
        <begin position="65"/>
        <end position="85"/>
    </location>
</feature>
<keyword evidence="3" id="KW-1185">Reference proteome</keyword>
<accession>A0A8J2J4I2</accession>
<evidence type="ECO:0000256" key="1">
    <source>
        <dbReference type="SAM" id="MobiDB-lite"/>
    </source>
</evidence>
<evidence type="ECO:0000313" key="3">
    <source>
        <dbReference type="Proteomes" id="UP000708208"/>
    </source>
</evidence>
<organism evidence="2 3">
    <name type="scientific">Allacma fusca</name>
    <dbReference type="NCBI Taxonomy" id="39272"/>
    <lineage>
        <taxon>Eukaryota</taxon>
        <taxon>Metazoa</taxon>
        <taxon>Ecdysozoa</taxon>
        <taxon>Arthropoda</taxon>
        <taxon>Hexapoda</taxon>
        <taxon>Collembola</taxon>
        <taxon>Symphypleona</taxon>
        <taxon>Sminthuridae</taxon>
        <taxon>Allacma</taxon>
    </lineage>
</organism>